<evidence type="ECO:0000256" key="8">
    <source>
        <dbReference type="SAM" id="Phobius"/>
    </source>
</evidence>
<evidence type="ECO:0000313" key="10">
    <source>
        <dbReference type="EMBL" id="AKP67841.1"/>
    </source>
</evidence>
<reference evidence="11" key="1">
    <citation type="submission" date="2015-07" db="EMBL/GenBank/DDBJ databases">
        <title>Lactobacillus ginsenosidimutans/EMML 3141/ whole genome sequencing.</title>
        <authorList>
            <person name="Kim M.K."/>
            <person name="Im W.-T."/>
            <person name="Srinivasan S."/>
            <person name="Lee J.-J."/>
        </authorList>
    </citation>
    <scope>NUCLEOTIDE SEQUENCE [LARGE SCALE GENOMIC DNA]</scope>
    <source>
        <strain evidence="11">EMML 3041</strain>
    </source>
</reference>
<evidence type="ECO:0000313" key="11">
    <source>
        <dbReference type="Proteomes" id="UP000036106"/>
    </source>
</evidence>
<dbReference type="GO" id="GO:0005886">
    <property type="term" value="C:plasma membrane"/>
    <property type="evidence" value="ECO:0007669"/>
    <property type="project" value="UniProtKB-SubCell"/>
</dbReference>
<evidence type="ECO:0000256" key="4">
    <source>
        <dbReference type="ARBA" id="ARBA00022692"/>
    </source>
</evidence>
<evidence type="ECO:0000256" key="5">
    <source>
        <dbReference type="ARBA" id="ARBA00022989"/>
    </source>
</evidence>
<feature type="transmembrane region" description="Helical" evidence="8">
    <location>
        <begin position="243"/>
        <end position="260"/>
    </location>
</feature>
<evidence type="ECO:0000256" key="6">
    <source>
        <dbReference type="ARBA" id="ARBA00023063"/>
    </source>
</evidence>
<dbReference type="KEGG" id="lgn:ABM34_10070"/>
<dbReference type="InterPro" id="IPR020846">
    <property type="entry name" value="MFS_dom"/>
</dbReference>
<comment type="similarity">
    <text evidence="2">Belongs to the major facilitator superfamily. Nitrate/nitrite porter (TC 2.A.1.8) family.</text>
</comment>
<protein>
    <submittedName>
        <fullName evidence="10">MFS transporter</fullName>
    </submittedName>
</protein>
<dbReference type="Pfam" id="PF07690">
    <property type="entry name" value="MFS_1"/>
    <property type="match status" value="1"/>
</dbReference>
<dbReference type="PANTHER" id="PTHR23515">
    <property type="entry name" value="HIGH-AFFINITY NITRATE TRANSPORTER 2.3"/>
    <property type="match status" value="1"/>
</dbReference>
<feature type="transmembrane region" description="Helical" evidence="8">
    <location>
        <begin position="78"/>
        <end position="96"/>
    </location>
</feature>
<dbReference type="InterPro" id="IPR011701">
    <property type="entry name" value="MFS"/>
</dbReference>
<proteinExistence type="inferred from homology"/>
<keyword evidence="6" id="KW-0534">Nitrate assimilation</keyword>
<dbReference type="GO" id="GO:0015112">
    <property type="term" value="F:nitrate transmembrane transporter activity"/>
    <property type="evidence" value="ECO:0007669"/>
    <property type="project" value="InterPro"/>
</dbReference>
<feature type="transmembrane region" description="Helical" evidence="8">
    <location>
        <begin position="358"/>
        <end position="377"/>
    </location>
</feature>
<feature type="transmembrane region" description="Helical" evidence="8">
    <location>
        <begin position="134"/>
        <end position="153"/>
    </location>
</feature>
<comment type="subcellular location">
    <subcellularLocation>
        <location evidence="1">Cell membrane</location>
        <topology evidence="1">Multi-pass membrane protein</topology>
    </subcellularLocation>
</comment>
<keyword evidence="5 8" id="KW-1133">Transmembrane helix</keyword>
<feature type="transmembrane region" description="Helical" evidence="8">
    <location>
        <begin position="46"/>
        <end position="66"/>
    </location>
</feature>
<keyword evidence="4 8" id="KW-0812">Transmembrane</keyword>
<dbReference type="CDD" id="cd17341">
    <property type="entry name" value="MFS_NRT2_like"/>
    <property type="match status" value="1"/>
</dbReference>
<organism evidence="10 11">
    <name type="scientific">Companilactobacillus ginsenosidimutans</name>
    <dbReference type="NCBI Taxonomy" id="1007676"/>
    <lineage>
        <taxon>Bacteria</taxon>
        <taxon>Bacillati</taxon>
        <taxon>Bacillota</taxon>
        <taxon>Bacilli</taxon>
        <taxon>Lactobacillales</taxon>
        <taxon>Lactobacillaceae</taxon>
        <taxon>Companilactobacillus</taxon>
    </lineage>
</organism>
<dbReference type="Proteomes" id="UP000036106">
    <property type="component" value="Chromosome"/>
</dbReference>
<dbReference type="InterPro" id="IPR044772">
    <property type="entry name" value="NO3_transporter"/>
</dbReference>
<dbReference type="AlphaFoldDB" id="A0A0H4QL54"/>
<feature type="transmembrane region" description="Helical" evidence="8">
    <location>
        <begin position="7"/>
        <end position="26"/>
    </location>
</feature>
<name>A0A0H4QL54_9LACO</name>
<sequence length="390" mass="42095">MESKGKSYLALTMGTLAMMVCFMVWLCLSPLLDVILKNAGVQVSEFQRTFLLATPILLGSIMRIPMGIVSDRWGGKKTYIALMIFLIIPVLMMPRVHSYGMLIFTALLLGMAGTSFAIGVSYVTGFFPPEKQGLVLGIVAVGNIGTAFSVFFLPRLIKVMSLNGIFYLLVALLVLFTLLMLICPESKPNKDSTLGKSLSVAKEKDTWFLALFYFLTFGLFMSWSNLLPTFMSGLYSQSLVDAGIWAAVFAVIGTLLRPVGGYISDKVRPMTLLKYDFIGLIVVAIVLGIFLQSQGVFSTMIVLMGILVGVGNGIIFKMVPFVSSGNTGAVTGFVGAMGGLGGYFPPIVLGIIKQSTGGYSIGLYLIAVVAIICLVLLQKEYITGAHKIVK</sequence>
<feature type="transmembrane region" description="Helical" evidence="8">
    <location>
        <begin position="328"/>
        <end position="352"/>
    </location>
</feature>
<dbReference type="STRING" id="1007676.ABM34_10070"/>
<evidence type="ECO:0000256" key="1">
    <source>
        <dbReference type="ARBA" id="ARBA00004651"/>
    </source>
</evidence>
<dbReference type="RefSeq" id="WP_048705467.1">
    <property type="nucleotide sequence ID" value="NZ_CP012034.1"/>
</dbReference>
<keyword evidence="11" id="KW-1185">Reference proteome</keyword>
<feature type="transmembrane region" description="Helical" evidence="8">
    <location>
        <begin position="205"/>
        <end position="223"/>
    </location>
</feature>
<feature type="domain" description="Major facilitator superfamily (MFS) profile" evidence="9">
    <location>
        <begin position="7"/>
        <end position="382"/>
    </location>
</feature>
<dbReference type="PROSITE" id="PS50850">
    <property type="entry name" value="MFS"/>
    <property type="match status" value="1"/>
</dbReference>
<keyword evidence="3" id="KW-0813">Transport</keyword>
<accession>A0A0H4QL54</accession>
<dbReference type="InterPro" id="IPR036259">
    <property type="entry name" value="MFS_trans_sf"/>
</dbReference>
<dbReference type="GO" id="GO:0042128">
    <property type="term" value="P:nitrate assimilation"/>
    <property type="evidence" value="ECO:0007669"/>
    <property type="project" value="UniProtKB-KW"/>
</dbReference>
<dbReference type="OrthoDB" id="9773404at2"/>
<keyword evidence="7 8" id="KW-0472">Membrane</keyword>
<evidence type="ECO:0000256" key="7">
    <source>
        <dbReference type="ARBA" id="ARBA00023136"/>
    </source>
</evidence>
<evidence type="ECO:0000259" key="9">
    <source>
        <dbReference type="PROSITE" id="PS50850"/>
    </source>
</evidence>
<feature type="transmembrane region" description="Helical" evidence="8">
    <location>
        <begin position="102"/>
        <end position="127"/>
    </location>
</feature>
<evidence type="ECO:0000256" key="2">
    <source>
        <dbReference type="ARBA" id="ARBA00008432"/>
    </source>
</evidence>
<evidence type="ECO:0000256" key="3">
    <source>
        <dbReference type="ARBA" id="ARBA00022448"/>
    </source>
</evidence>
<feature type="transmembrane region" description="Helical" evidence="8">
    <location>
        <begin position="297"/>
        <end position="316"/>
    </location>
</feature>
<feature type="transmembrane region" description="Helical" evidence="8">
    <location>
        <begin position="165"/>
        <end position="184"/>
    </location>
</feature>
<dbReference type="EMBL" id="CP012034">
    <property type="protein sequence ID" value="AKP67841.1"/>
    <property type="molecule type" value="Genomic_DNA"/>
</dbReference>
<feature type="transmembrane region" description="Helical" evidence="8">
    <location>
        <begin position="272"/>
        <end position="291"/>
    </location>
</feature>
<dbReference type="Gene3D" id="1.20.1250.20">
    <property type="entry name" value="MFS general substrate transporter like domains"/>
    <property type="match status" value="2"/>
</dbReference>
<dbReference type="PATRIC" id="fig|1007676.4.peg.2038"/>
<gene>
    <name evidence="10" type="ORF">ABM34_10070</name>
</gene>
<dbReference type="SUPFAM" id="SSF103473">
    <property type="entry name" value="MFS general substrate transporter"/>
    <property type="match status" value="1"/>
</dbReference>